<dbReference type="InterPro" id="IPR013740">
    <property type="entry name" value="Redoxin"/>
</dbReference>
<gene>
    <name evidence="6" type="ORF">MON38_17585</name>
</gene>
<reference evidence="6" key="1">
    <citation type="submission" date="2022-03" db="EMBL/GenBank/DDBJ databases">
        <title>Bacterial whole genome sequence for Hymenobacter sp. DH14.</title>
        <authorList>
            <person name="Le V."/>
        </authorList>
    </citation>
    <scope>NUCLEOTIDE SEQUENCE</scope>
    <source>
        <strain evidence="6">DH14</strain>
    </source>
</reference>
<dbReference type="InterPro" id="IPR036249">
    <property type="entry name" value="Thioredoxin-like_sf"/>
</dbReference>
<dbReference type="AlphaFoldDB" id="A0A9X1VIH1"/>
<sequence length="475" mass="52300">MLFSLSALALAAALHQPAPPAPARLHGHLDHAPAGDTVRLSYGRHQGSQAAKTVLDPAGNFTITLKDLTAGIPVDFNYARQHASLYLAPGDDVGMTLDFPRFDESLRYTGRGADANNYLARSLWKFEFGPAADVPRPVPTATTTPAQMRQQADAFRQAQRNFLAASAKAHPLPAEFQRSEKLDIDLGWAIALLEYPGHYRALAKQEPVLPANYFDFLQQLPLKTFDQYLGERGSKGKTAVLRFLTSYANRLNPSGVLSTDAAEARRHYALAQVDFGPNPASIDLAMFQFYSWKLNFNPDAVVAAYPAFRAHNRDSTFARTLRTLIVQQLAVQVGSPAPAFTLLDNTGKKVSLADLRGKVLYLDFWGTWCAPCLQEMPASIELKQKMNGRDVAFVYISVGDKEEKWQQVLAAQHLLSPNSVHLRSPEGDDVASRYQVQVFPTYWLIGRDGRILTRTAPRPSAGAEAVAAIEQALAR</sequence>
<dbReference type="InterPro" id="IPR050553">
    <property type="entry name" value="Thioredoxin_ResA/DsbE_sf"/>
</dbReference>
<feature type="domain" description="Thioredoxin" evidence="5">
    <location>
        <begin position="331"/>
        <end position="474"/>
    </location>
</feature>
<comment type="subcellular location">
    <subcellularLocation>
        <location evidence="1">Cell envelope</location>
    </subcellularLocation>
</comment>
<dbReference type="GO" id="GO:0030313">
    <property type="term" value="C:cell envelope"/>
    <property type="evidence" value="ECO:0007669"/>
    <property type="project" value="UniProtKB-SubCell"/>
</dbReference>
<proteinExistence type="predicted"/>
<dbReference type="PANTHER" id="PTHR42852:SF6">
    <property type="entry name" value="THIOL:DISULFIDE INTERCHANGE PROTEIN DSBE"/>
    <property type="match status" value="1"/>
</dbReference>
<name>A0A9X1VIH1_9BACT</name>
<keyword evidence="7" id="KW-1185">Reference proteome</keyword>
<dbReference type="GO" id="GO:0017004">
    <property type="term" value="P:cytochrome complex assembly"/>
    <property type="evidence" value="ECO:0007669"/>
    <property type="project" value="UniProtKB-KW"/>
</dbReference>
<keyword evidence="2" id="KW-0201">Cytochrome c-type biogenesis</keyword>
<comment type="caution">
    <text evidence="6">The sequence shown here is derived from an EMBL/GenBank/DDBJ whole genome shotgun (WGS) entry which is preliminary data.</text>
</comment>
<evidence type="ECO:0000256" key="2">
    <source>
        <dbReference type="ARBA" id="ARBA00022748"/>
    </source>
</evidence>
<dbReference type="Pfam" id="PF08534">
    <property type="entry name" value="Redoxin"/>
    <property type="match status" value="1"/>
</dbReference>
<protein>
    <submittedName>
        <fullName evidence="6">TlpA family protein disulfide reductase</fullName>
    </submittedName>
</protein>
<evidence type="ECO:0000259" key="5">
    <source>
        <dbReference type="PROSITE" id="PS51352"/>
    </source>
</evidence>
<dbReference type="PANTHER" id="PTHR42852">
    <property type="entry name" value="THIOL:DISULFIDE INTERCHANGE PROTEIN DSBE"/>
    <property type="match status" value="1"/>
</dbReference>
<dbReference type="Gene3D" id="3.40.30.10">
    <property type="entry name" value="Glutaredoxin"/>
    <property type="match status" value="1"/>
</dbReference>
<evidence type="ECO:0000313" key="6">
    <source>
        <dbReference type="EMBL" id="MCI1189240.1"/>
    </source>
</evidence>
<organism evidence="6 7">
    <name type="scientific">Hymenobacter cyanobacteriorum</name>
    <dbReference type="NCBI Taxonomy" id="2926463"/>
    <lineage>
        <taxon>Bacteria</taxon>
        <taxon>Pseudomonadati</taxon>
        <taxon>Bacteroidota</taxon>
        <taxon>Cytophagia</taxon>
        <taxon>Cytophagales</taxon>
        <taxon>Hymenobacteraceae</taxon>
        <taxon>Hymenobacter</taxon>
    </lineage>
</organism>
<dbReference type="RefSeq" id="WP_241937457.1">
    <property type="nucleotide sequence ID" value="NZ_JALBGC010000004.1"/>
</dbReference>
<dbReference type="Proteomes" id="UP001139193">
    <property type="component" value="Unassembled WGS sequence"/>
</dbReference>
<dbReference type="SUPFAM" id="SSF52833">
    <property type="entry name" value="Thioredoxin-like"/>
    <property type="match status" value="1"/>
</dbReference>
<evidence type="ECO:0000313" key="7">
    <source>
        <dbReference type="Proteomes" id="UP001139193"/>
    </source>
</evidence>
<dbReference type="InterPro" id="IPR013766">
    <property type="entry name" value="Thioredoxin_domain"/>
</dbReference>
<accession>A0A9X1VIH1</accession>
<dbReference type="GO" id="GO:0016491">
    <property type="term" value="F:oxidoreductase activity"/>
    <property type="evidence" value="ECO:0007669"/>
    <property type="project" value="InterPro"/>
</dbReference>
<evidence type="ECO:0000256" key="1">
    <source>
        <dbReference type="ARBA" id="ARBA00004196"/>
    </source>
</evidence>
<dbReference type="PROSITE" id="PS51352">
    <property type="entry name" value="THIOREDOXIN_2"/>
    <property type="match status" value="1"/>
</dbReference>
<evidence type="ECO:0000256" key="4">
    <source>
        <dbReference type="ARBA" id="ARBA00023284"/>
    </source>
</evidence>
<evidence type="ECO:0000256" key="3">
    <source>
        <dbReference type="ARBA" id="ARBA00023157"/>
    </source>
</evidence>
<keyword evidence="3" id="KW-1015">Disulfide bond</keyword>
<dbReference type="EMBL" id="JALBGC010000004">
    <property type="protein sequence ID" value="MCI1189240.1"/>
    <property type="molecule type" value="Genomic_DNA"/>
</dbReference>
<dbReference type="CDD" id="cd02966">
    <property type="entry name" value="TlpA_like_family"/>
    <property type="match status" value="1"/>
</dbReference>
<keyword evidence="4" id="KW-0676">Redox-active center</keyword>